<name>A0AAE1E328_9GAST</name>
<gene>
    <name evidence="3" type="ORF">RRG08_064842</name>
</gene>
<accession>A0AAE1E328</accession>
<evidence type="ECO:0000256" key="1">
    <source>
        <dbReference type="SAM" id="MobiDB-lite"/>
    </source>
</evidence>
<feature type="region of interest" description="Disordered" evidence="1">
    <location>
        <begin position="24"/>
        <end position="45"/>
    </location>
</feature>
<dbReference type="EMBL" id="JAWDGP010001360">
    <property type="protein sequence ID" value="KAK3792629.1"/>
    <property type="molecule type" value="Genomic_DNA"/>
</dbReference>
<sequence length="284" mass="30427">MGSRCVGLLVCMVVCRGTRPARQVTSSRTHAGSGGEEPKTSRSGAAYASRRASRLKSVDLYLDCRLGAVWAGEILRSTVRDTRRTVGGCLVLFVLGDRDILVVEVLDSWADGGRKPLKWPQFPYLGRMAQARQEPAVRYVTWLFINFDGGFVAHNAREGGAYPGPAPPTKVVNFTTSSNNNNSTTGGGDTGTTTTTTTTSTANGGPGTAAGKTSDPLHDLPCYNEYLETWISDLRTMGDNCYGSHARLLGDIPLLSSRAMVYPLCQLSVNVIGGCQPVCQTRSL</sequence>
<feature type="region of interest" description="Disordered" evidence="1">
    <location>
        <begin position="162"/>
        <end position="214"/>
    </location>
</feature>
<dbReference type="Proteomes" id="UP001283361">
    <property type="component" value="Unassembled WGS sequence"/>
</dbReference>
<feature type="chain" id="PRO_5042120132" description="Secreted protein" evidence="2">
    <location>
        <begin position="18"/>
        <end position="284"/>
    </location>
</feature>
<evidence type="ECO:0000256" key="2">
    <source>
        <dbReference type="SAM" id="SignalP"/>
    </source>
</evidence>
<evidence type="ECO:0008006" key="5">
    <source>
        <dbReference type="Google" id="ProtNLM"/>
    </source>
</evidence>
<protein>
    <recommendedName>
        <fullName evidence="5">Secreted protein</fullName>
    </recommendedName>
</protein>
<evidence type="ECO:0000313" key="4">
    <source>
        <dbReference type="Proteomes" id="UP001283361"/>
    </source>
</evidence>
<comment type="caution">
    <text evidence="3">The sequence shown here is derived from an EMBL/GenBank/DDBJ whole genome shotgun (WGS) entry which is preliminary data.</text>
</comment>
<evidence type="ECO:0000313" key="3">
    <source>
        <dbReference type="EMBL" id="KAK3792629.1"/>
    </source>
</evidence>
<feature type="signal peptide" evidence="2">
    <location>
        <begin position="1"/>
        <end position="17"/>
    </location>
</feature>
<reference evidence="3" key="1">
    <citation type="journal article" date="2023" name="G3 (Bethesda)">
        <title>A reference genome for the long-term kleptoplast-retaining sea slug Elysia crispata morphotype clarki.</title>
        <authorList>
            <person name="Eastman K.E."/>
            <person name="Pendleton A.L."/>
            <person name="Shaikh M.A."/>
            <person name="Suttiyut T."/>
            <person name="Ogas R."/>
            <person name="Tomko P."/>
            <person name="Gavelis G."/>
            <person name="Widhalm J.R."/>
            <person name="Wisecaver J.H."/>
        </authorList>
    </citation>
    <scope>NUCLEOTIDE SEQUENCE</scope>
    <source>
        <strain evidence="3">ECLA1</strain>
    </source>
</reference>
<keyword evidence="4" id="KW-1185">Reference proteome</keyword>
<feature type="compositionally biased region" description="Low complexity" evidence="1">
    <location>
        <begin position="175"/>
        <end position="184"/>
    </location>
</feature>
<dbReference type="AlphaFoldDB" id="A0AAE1E328"/>
<keyword evidence="2" id="KW-0732">Signal</keyword>
<organism evidence="3 4">
    <name type="scientific">Elysia crispata</name>
    <name type="common">lettuce slug</name>
    <dbReference type="NCBI Taxonomy" id="231223"/>
    <lineage>
        <taxon>Eukaryota</taxon>
        <taxon>Metazoa</taxon>
        <taxon>Spiralia</taxon>
        <taxon>Lophotrochozoa</taxon>
        <taxon>Mollusca</taxon>
        <taxon>Gastropoda</taxon>
        <taxon>Heterobranchia</taxon>
        <taxon>Euthyneura</taxon>
        <taxon>Panpulmonata</taxon>
        <taxon>Sacoglossa</taxon>
        <taxon>Placobranchoidea</taxon>
        <taxon>Plakobranchidae</taxon>
        <taxon>Elysia</taxon>
    </lineage>
</organism>
<feature type="compositionally biased region" description="Low complexity" evidence="1">
    <location>
        <begin position="191"/>
        <end position="203"/>
    </location>
</feature>
<proteinExistence type="predicted"/>